<dbReference type="GO" id="GO:0015105">
    <property type="term" value="F:arsenite transmembrane transporter activity"/>
    <property type="evidence" value="ECO:0007669"/>
    <property type="project" value="TreeGrafter"/>
</dbReference>
<evidence type="ECO:0000256" key="6">
    <source>
        <dbReference type="ARBA" id="ARBA00022989"/>
    </source>
</evidence>
<protein>
    <submittedName>
        <fullName evidence="9">Arsenic resistance protein</fullName>
    </submittedName>
</protein>
<gene>
    <name evidence="9" type="ORF">EET67_03850</name>
</gene>
<evidence type="ECO:0000313" key="9">
    <source>
        <dbReference type="EMBL" id="RUM99301.1"/>
    </source>
</evidence>
<dbReference type="AlphaFoldDB" id="A0A432VAV0"/>
<evidence type="ECO:0000256" key="1">
    <source>
        <dbReference type="ARBA" id="ARBA00004651"/>
    </source>
</evidence>
<evidence type="ECO:0000313" key="10">
    <source>
        <dbReference type="Proteomes" id="UP000281647"/>
    </source>
</evidence>
<feature type="transmembrane region" description="Helical" evidence="8">
    <location>
        <begin position="66"/>
        <end position="88"/>
    </location>
</feature>
<dbReference type="InterPro" id="IPR004706">
    <property type="entry name" value="Arsenical-R_Acr3"/>
</dbReference>
<feature type="transmembrane region" description="Helical" evidence="8">
    <location>
        <begin position="124"/>
        <end position="144"/>
    </location>
</feature>
<dbReference type="GO" id="GO:0015104">
    <property type="term" value="F:antimonite transmembrane transporter activity"/>
    <property type="evidence" value="ECO:0007669"/>
    <property type="project" value="TreeGrafter"/>
</dbReference>
<dbReference type="PANTHER" id="PTHR43057">
    <property type="entry name" value="ARSENITE EFFLUX TRANSPORTER"/>
    <property type="match status" value="1"/>
</dbReference>
<organism evidence="9 10">
    <name type="scientific">Borborobacter arsenicus</name>
    <dbReference type="NCBI Taxonomy" id="1851146"/>
    <lineage>
        <taxon>Bacteria</taxon>
        <taxon>Pseudomonadati</taxon>
        <taxon>Pseudomonadota</taxon>
        <taxon>Alphaproteobacteria</taxon>
        <taxon>Hyphomicrobiales</taxon>
        <taxon>Phyllobacteriaceae</taxon>
        <taxon>Borborobacter</taxon>
    </lineage>
</organism>
<keyword evidence="6 8" id="KW-1133">Transmembrane helix</keyword>
<dbReference type="Proteomes" id="UP000281647">
    <property type="component" value="Unassembled WGS sequence"/>
</dbReference>
<dbReference type="Pfam" id="PF01758">
    <property type="entry name" value="SBF"/>
    <property type="match status" value="1"/>
</dbReference>
<feature type="transmembrane region" description="Helical" evidence="8">
    <location>
        <begin position="228"/>
        <end position="248"/>
    </location>
</feature>
<evidence type="ECO:0000256" key="5">
    <source>
        <dbReference type="ARBA" id="ARBA00022692"/>
    </source>
</evidence>
<feature type="transmembrane region" description="Helical" evidence="8">
    <location>
        <begin position="12"/>
        <end position="30"/>
    </location>
</feature>
<proteinExistence type="inferred from homology"/>
<keyword evidence="4" id="KW-1003">Cell membrane</keyword>
<sequence length="319" mass="33549">MRDVLERYQVWIYFSAIALAVAVGVAVPGTTAMEAGITPSLALMLFVTFLQVPLAELGRALLCVRFLATLLAANFLAIPLLVFGLIQFLPPDPLVRLGVLMVLLTPCIDYVVTFSHLGRGDGKLLLASTPALLIAQMALLPIYLGLFLGDAANGLIHIEPFLHAFLWLIAVPLVLATIVGFISARSAFFRRIADILGLLPVPATALVLFIVVATVVPQLGLALKGALVVTPVYVAFGVIAPLVGWGIAKWGGLDAPAGRAVAFSTGTRNSLVVLPLAFAVPGAVPLLPAVIVTQTMVELVAQLVYIKLIPKLGGKTALA</sequence>
<accession>A0A432VAV0</accession>
<feature type="transmembrane region" description="Helical" evidence="8">
    <location>
        <begin position="195"/>
        <end position="216"/>
    </location>
</feature>
<dbReference type="Gene3D" id="1.20.1530.20">
    <property type="match status" value="1"/>
</dbReference>
<dbReference type="GO" id="GO:0005886">
    <property type="term" value="C:plasma membrane"/>
    <property type="evidence" value="ECO:0007669"/>
    <property type="project" value="UniProtKB-SubCell"/>
</dbReference>
<name>A0A432VAV0_9HYPH</name>
<feature type="transmembrane region" description="Helical" evidence="8">
    <location>
        <begin position="36"/>
        <end position="54"/>
    </location>
</feature>
<dbReference type="EMBL" id="RKST01000002">
    <property type="protein sequence ID" value="RUM99301.1"/>
    <property type="molecule type" value="Genomic_DNA"/>
</dbReference>
<comment type="similarity">
    <text evidence="2">Belongs to the arsenical resistance-3 (ACR3) (TC 2.A.59) family.</text>
</comment>
<evidence type="ECO:0000256" key="3">
    <source>
        <dbReference type="ARBA" id="ARBA00022448"/>
    </source>
</evidence>
<dbReference type="GO" id="GO:0015297">
    <property type="term" value="F:antiporter activity"/>
    <property type="evidence" value="ECO:0007669"/>
    <property type="project" value="InterPro"/>
</dbReference>
<keyword evidence="3" id="KW-0813">Transport</keyword>
<evidence type="ECO:0000256" key="7">
    <source>
        <dbReference type="ARBA" id="ARBA00023136"/>
    </source>
</evidence>
<evidence type="ECO:0000256" key="8">
    <source>
        <dbReference type="SAM" id="Phobius"/>
    </source>
</evidence>
<feature type="transmembrane region" description="Helical" evidence="8">
    <location>
        <begin position="94"/>
        <end position="112"/>
    </location>
</feature>
<dbReference type="RefSeq" id="WP_128624293.1">
    <property type="nucleotide sequence ID" value="NZ_ML133508.1"/>
</dbReference>
<dbReference type="InterPro" id="IPR002657">
    <property type="entry name" value="BilAc:Na_symport/Acr3"/>
</dbReference>
<feature type="transmembrane region" description="Helical" evidence="8">
    <location>
        <begin position="164"/>
        <end position="183"/>
    </location>
</feature>
<dbReference type="InterPro" id="IPR038770">
    <property type="entry name" value="Na+/solute_symporter_sf"/>
</dbReference>
<reference evidence="9 10" key="1">
    <citation type="submission" date="2018-11" db="EMBL/GenBank/DDBJ databases">
        <title>Pseudaminobacter arsenicus sp. nov., an arsenic-resistant bacterium isolated from arsenic-rich aquifers.</title>
        <authorList>
            <person name="Mu Y."/>
        </authorList>
    </citation>
    <scope>NUCLEOTIDE SEQUENCE [LARGE SCALE GENOMIC DNA]</scope>
    <source>
        <strain evidence="9 10">CB3</strain>
    </source>
</reference>
<evidence type="ECO:0000256" key="4">
    <source>
        <dbReference type="ARBA" id="ARBA00022475"/>
    </source>
</evidence>
<comment type="caution">
    <text evidence="9">The sequence shown here is derived from an EMBL/GenBank/DDBJ whole genome shotgun (WGS) entry which is preliminary data.</text>
</comment>
<dbReference type="PANTHER" id="PTHR43057:SF1">
    <property type="entry name" value="ARSENICAL-RESISTANCE PROTEIN 3"/>
    <property type="match status" value="1"/>
</dbReference>
<dbReference type="OrthoDB" id="3254016at2"/>
<keyword evidence="5 8" id="KW-0812">Transmembrane</keyword>
<evidence type="ECO:0000256" key="2">
    <source>
        <dbReference type="ARBA" id="ARBA00010110"/>
    </source>
</evidence>
<keyword evidence="7 8" id="KW-0472">Membrane</keyword>
<comment type="subcellular location">
    <subcellularLocation>
        <location evidence="1">Cell membrane</location>
        <topology evidence="1">Multi-pass membrane protein</topology>
    </subcellularLocation>
</comment>
<keyword evidence="10" id="KW-1185">Reference proteome</keyword>